<name>A0A840D2T9_9BACE</name>
<proteinExistence type="predicted"/>
<evidence type="ECO:0000313" key="1">
    <source>
        <dbReference type="EMBL" id="MBB4043874.1"/>
    </source>
</evidence>
<dbReference type="AlphaFoldDB" id="A0A840D2T9"/>
<accession>A0A840D2T9</accession>
<gene>
    <name evidence="1" type="ORF">GGR06_001660</name>
</gene>
<dbReference type="Proteomes" id="UP000560658">
    <property type="component" value="Unassembled WGS sequence"/>
</dbReference>
<evidence type="ECO:0000313" key="2">
    <source>
        <dbReference type="Proteomes" id="UP000560658"/>
    </source>
</evidence>
<dbReference type="EMBL" id="JACIER010000005">
    <property type="protein sequence ID" value="MBB4043874.1"/>
    <property type="molecule type" value="Genomic_DNA"/>
</dbReference>
<organism evidence="1 2">
    <name type="scientific">Bacteroides reticulotermitis</name>
    <dbReference type="NCBI Taxonomy" id="1133319"/>
    <lineage>
        <taxon>Bacteria</taxon>
        <taxon>Pseudomonadati</taxon>
        <taxon>Bacteroidota</taxon>
        <taxon>Bacteroidia</taxon>
        <taxon>Bacteroidales</taxon>
        <taxon>Bacteroidaceae</taxon>
        <taxon>Bacteroides</taxon>
    </lineage>
</organism>
<reference evidence="1" key="1">
    <citation type="submission" date="2020-08" db="EMBL/GenBank/DDBJ databases">
        <title>Genomic Encyclopedia of Type Strains, Phase IV (KMG-IV): sequencing the most valuable type-strain genomes for metagenomic binning, comparative biology and taxonomic classification.</title>
        <authorList>
            <person name="Goeker M."/>
        </authorList>
    </citation>
    <scope>NUCLEOTIDE SEQUENCE [LARGE SCALE GENOMIC DNA]</scope>
    <source>
        <strain evidence="1">DSM 105720</strain>
    </source>
</reference>
<protein>
    <submittedName>
        <fullName evidence="1">Uncharacterized protein</fullName>
    </submittedName>
</protein>
<comment type="caution">
    <text evidence="1">The sequence shown here is derived from an EMBL/GenBank/DDBJ whole genome shotgun (WGS) entry which is preliminary data.</text>
</comment>
<sequence length="107" mass="12684">MKTKEFYIQEAELLKIRVNDIRNKGPQMRVKKDLLGDDYPGISKAVMDFKHLVHAFDGNLPLAKYLTMLDSNKPMDLPFSSEDDDSYFERFIYLIDYFIEYIKKYAD</sequence>
<keyword evidence="2" id="KW-1185">Reference proteome</keyword>
<dbReference type="RefSeq" id="WP_044161578.1">
    <property type="nucleotide sequence ID" value="NZ_JACIER010000005.1"/>
</dbReference>